<gene>
    <name evidence="1" type="ORF">HMPREF9498_00369</name>
</gene>
<sequence>MKWAKKFFRPLFCPTIRCKNIVADDRLDWVYESDQQKSIGIKRNHTEISQKDKMVLIKNFLLIHLLI</sequence>
<dbReference type="EMBL" id="AEBR01000008">
    <property type="protein sequence ID" value="EFM84024.1"/>
    <property type="molecule type" value="Genomic_DNA"/>
</dbReference>
<dbReference type="HOGENOM" id="CLU_2805775_0_0_9"/>
<dbReference type="AlphaFoldDB" id="A0A125W9P8"/>
<name>A0A125W9P8_ENTFL</name>
<proteinExistence type="predicted"/>
<accession>A0A125W9P8</accession>
<protein>
    <submittedName>
        <fullName evidence="1">Uncharacterized protein</fullName>
    </submittedName>
</protein>
<evidence type="ECO:0000313" key="2">
    <source>
        <dbReference type="Proteomes" id="UP000004846"/>
    </source>
</evidence>
<organism evidence="1 2">
    <name type="scientific">Enterococcus faecalis TX4248</name>
    <dbReference type="NCBI Taxonomy" id="749495"/>
    <lineage>
        <taxon>Bacteria</taxon>
        <taxon>Bacillati</taxon>
        <taxon>Bacillota</taxon>
        <taxon>Bacilli</taxon>
        <taxon>Lactobacillales</taxon>
        <taxon>Enterococcaceae</taxon>
        <taxon>Enterococcus</taxon>
    </lineage>
</organism>
<evidence type="ECO:0000313" key="1">
    <source>
        <dbReference type="EMBL" id="EFM84024.1"/>
    </source>
</evidence>
<comment type="caution">
    <text evidence="1">The sequence shown here is derived from an EMBL/GenBank/DDBJ whole genome shotgun (WGS) entry which is preliminary data.</text>
</comment>
<reference evidence="1 2" key="1">
    <citation type="submission" date="2010-07" db="EMBL/GenBank/DDBJ databases">
        <authorList>
            <person name="Sid Ahmed O."/>
        </authorList>
    </citation>
    <scope>NUCLEOTIDE SEQUENCE [LARGE SCALE GENOMIC DNA]</scope>
    <source>
        <strain evidence="1 2">TX4248</strain>
    </source>
</reference>
<dbReference type="Proteomes" id="UP000004846">
    <property type="component" value="Unassembled WGS sequence"/>
</dbReference>